<dbReference type="Proteomes" id="UP000013248">
    <property type="component" value="Unassembled WGS sequence"/>
</dbReference>
<dbReference type="AlphaFoldDB" id="N9NEJ9"/>
<evidence type="ECO:0008006" key="3">
    <source>
        <dbReference type="Google" id="ProtNLM"/>
    </source>
</evidence>
<dbReference type="HOGENOM" id="CLU_1149900_0_0_6"/>
<dbReference type="Gene3D" id="3.40.50.150">
    <property type="entry name" value="Vaccinia Virus protein VP39"/>
    <property type="match status" value="1"/>
</dbReference>
<gene>
    <name evidence="1" type="ORF">F900_02096</name>
</gene>
<evidence type="ECO:0000313" key="2">
    <source>
        <dbReference type="Proteomes" id="UP000013248"/>
    </source>
</evidence>
<sequence>MNIQLTNEITYADLWERDSNTYEFSGLYEKLANVMPEGRTLEVGTGIGLGTIHISQKNEILSLDKNEYLVEKARKNLLNAGIKDTIHICNIFNLCANDIKIISNFKPKVITGWFIGSHSEDYDKYAGDIQFLKRPQHYRQRMEDIIISEIICVQTVDFIHFAVRGGIVDGYSEDEAKSVQAKFYNEYVFNKINFEVSKIDLFEWDDKNLNMQYVTNRSDTESKSYVFSIIAKRNK</sequence>
<proteinExistence type="predicted"/>
<reference evidence="1 2" key="1">
    <citation type="submission" date="2013-02" db="EMBL/GenBank/DDBJ databases">
        <title>The Genome Sequence of Acinetobacter sp. ANC 3862.</title>
        <authorList>
            <consortium name="The Broad Institute Genome Sequencing Platform"/>
            <consortium name="The Broad Institute Genome Sequencing Center for Infectious Disease"/>
            <person name="Cerqueira G."/>
            <person name="Feldgarden M."/>
            <person name="Courvalin P."/>
            <person name="Perichon B."/>
            <person name="Grillot-Courvalin C."/>
            <person name="Clermont D."/>
            <person name="Rocha E."/>
            <person name="Yoon E.-J."/>
            <person name="Nemec A."/>
            <person name="Walker B."/>
            <person name="Young S.K."/>
            <person name="Zeng Q."/>
            <person name="Gargeya S."/>
            <person name="Fitzgerald M."/>
            <person name="Haas B."/>
            <person name="Abouelleil A."/>
            <person name="Alvarado L."/>
            <person name="Arachchi H.M."/>
            <person name="Berlin A.M."/>
            <person name="Chapman S.B."/>
            <person name="Dewar J."/>
            <person name="Goldberg J."/>
            <person name="Griggs A."/>
            <person name="Gujja S."/>
            <person name="Hansen M."/>
            <person name="Howarth C."/>
            <person name="Imamovic A."/>
            <person name="Larimer J."/>
            <person name="McCowan C."/>
            <person name="Murphy C."/>
            <person name="Neiman D."/>
            <person name="Pearson M."/>
            <person name="Priest M."/>
            <person name="Roberts A."/>
            <person name="Saif S."/>
            <person name="Shea T."/>
            <person name="Sisk P."/>
            <person name="Sykes S."/>
            <person name="Wortman J."/>
            <person name="Nusbaum C."/>
            <person name="Birren B."/>
        </authorList>
    </citation>
    <scope>NUCLEOTIDE SEQUENCE [LARGE SCALE GENOMIC DNA]</scope>
    <source>
        <strain evidence="1 2">ANC 3862</strain>
    </source>
</reference>
<dbReference type="RefSeq" id="WP_005217318.1">
    <property type="nucleotide sequence ID" value="NZ_KB850089.1"/>
</dbReference>
<evidence type="ECO:0000313" key="1">
    <source>
        <dbReference type="EMBL" id="ENX00425.1"/>
    </source>
</evidence>
<dbReference type="SUPFAM" id="SSF53335">
    <property type="entry name" value="S-adenosyl-L-methionine-dependent methyltransferases"/>
    <property type="match status" value="1"/>
</dbReference>
<organism evidence="1 2">
    <name type="scientific">Acinetobacter modestus</name>
    <dbReference type="NCBI Taxonomy" id="1776740"/>
    <lineage>
        <taxon>Bacteria</taxon>
        <taxon>Pseudomonadati</taxon>
        <taxon>Pseudomonadota</taxon>
        <taxon>Gammaproteobacteria</taxon>
        <taxon>Moraxellales</taxon>
        <taxon>Moraxellaceae</taxon>
        <taxon>Acinetobacter</taxon>
    </lineage>
</organism>
<dbReference type="InterPro" id="IPR029063">
    <property type="entry name" value="SAM-dependent_MTases_sf"/>
</dbReference>
<protein>
    <recommendedName>
        <fullName evidence="3">Methyltransferase small domain-containing protein</fullName>
    </recommendedName>
</protein>
<name>N9NEJ9_9GAMM</name>
<dbReference type="PATRIC" id="fig|1217705.3.peg.2037"/>
<dbReference type="eggNOG" id="COG2227">
    <property type="taxonomic scope" value="Bacteria"/>
</dbReference>
<accession>N9NEJ9</accession>
<dbReference type="STRING" id="1217705.F900_02096"/>
<comment type="caution">
    <text evidence="1">The sequence shown here is derived from an EMBL/GenBank/DDBJ whole genome shotgun (WGS) entry which is preliminary data.</text>
</comment>
<dbReference type="EMBL" id="APRP01000022">
    <property type="protein sequence ID" value="ENX00425.1"/>
    <property type="molecule type" value="Genomic_DNA"/>
</dbReference>